<dbReference type="InterPro" id="IPR045944">
    <property type="entry name" value="DUF6364"/>
</dbReference>
<sequence length="84" mass="9538">MHSEELTLTMDAAVIRRARKYASAHNTDLSKLVENYLTNLDSDVSEIPLSPQVQKILSGKSIPGNLSDEELKEIYYDYQEKKHG</sequence>
<dbReference type="Proteomes" id="UP000593605">
    <property type="component" value="Chromosome"/>
</dbReference>
<gene>
    <name evidence="1" type="ORF">IMZ16_02400</name>
</gene>
<protein>
    <recommendedName>
        <fullName evidence="3">Antitoxin</fullName>
    </recommendedName>
</protein>
<organism evidence="1 2">
    <name type="scientific">Cruoricaptor ignavus</name>
    <dbReference type="NCBI Taxonomy" id="1118202"/>
    <lineage>
        <taxon>Bacteria</taxon>
        <taxon>Pseudomonadati</taxon>
        <taxon>Bacteroidota</taxon>
        <taxon>Flavobacteriia</taxon>
        <taxon>Flavobacteriales</taxon>
        <taxon>Weeksellaceae</taxon>
        <taxon>Cruoricaptor</taxon>
    </lineage>
</organism>
<proteinExistence type="predicted"/>
<dbReference type="Pfam" id="PF19891">
    <property type="entry name" value="DUF6364"/>
    <property type="match status" value="1"/>
</dbReference>
<evidence type="ECO:0000313" key="1">
    <source>
        <dbReference type="EMBL" id="QOR74310.1"/>
    </source>
</evidence>
<dbReference type="EMBL" id="CP063145">
    <property type="protein sequence ID" value="QOR74310.1"/>
    <property type="molecule type" value="Genomic_DNA"/>
</dbReference>
<dbReference type="KEGG" id="civ:IMZ16_02400"/>
<name>A0A7M1T384_9FLAO</name>
<accession>A0A7M1T384</accession>
<dbReference type="AlphaFoldDB" id="A0A7M1T384"/>
<evidence type="ECO:0000313" key="2">
    <source>
        <dbReference type="Proteomes" id="UP000593605"/>
    </source>
</evidence>
<dbReference type="RefSeq" id="WP_193440334.1">
    <property type="nucleotide sequence ID" value="NZ_CP063145.1"/>
</dbReference>
<evidence type="ECO:0008006" key="3">
    <source>
        <dbReference type="Google" id="ProtNLM"/>
    </source>
</evidence>
<reference evidence="1 2" key="1">
    <citation type="submission" date="2020-10" db="EMBL/GenBank/DDBJ databases">
        <title>Complete genome of Cruoricapor ignavus strain M1214 isolated from the blood culture of a febrile patient.</title>
        <authorList>
            <person name="Guglielmino C.J.D."/>
        </authorList>
    </citation>
    <scope>NUCLEOTIDE SEQUENCE [LARGE SCALE GENOMIC DNA]</scope>
    <source>
        <strain evidence="1 2">M1214</strain>
    </source>
</reference>